<name>A0ABV6IZU7_9PROT</name>
<comment type="caution">
    <text evidence="3">The sequence shown here is derived from an EMBL/GenBank/DDBJ whole genome shotgun (WGS) entry which is preliminary data.</text>
</comment>
<dbReference type="InterPro" id="IPR047650">
    <property type="entry name" value="Transpos_IS110"/>
</dbReference>
<feature type="domain" description="Transposase IS110-like N-terminal" evidence="1">
    <location>
        <begin position="5"/>
        <end position="150"/>
    </location>
</feature>
<evidence type="ECO:0000259" key="2">
    <source>
        <dbReference type="Pfam" id="PF02371"/>
    </source>
</evidence>
<dbReference type="Pfam" id="PF02371">
    <property type="entry name" value="Transposase_20"/>
    <property type="match status" value="1"/>
</dbReference>
<dbReference type="InterPro" id="IPR003346">
    <property type="entry name" value="Transposase_20"/>
</dbReference>
<dbReference type="NCBIfam" id="NF033542">
    <property type="entry name" value="transpos_IS110"/>
    <property type="match status" value="1"/>
</dbReference>
<evidence type="ECO:0000313" key="4">
    <source>
        <dbReference type="Proteomes" id="UP001589789"/>
    </source>
</evidence>
<keyword evidence="4" id="KW-1185">Reference proteome</keyword>
<organism evidence="3 4">
    <name type="scientific">Muricoccus vinaceus</name>
    <dbReference type="NCBI Taxonomy" id="424704"/>
    <lineage>
        <taxon>Bacteria</taxon>
        <taxon>Pseudomonadati</taxon>
        <taxon>Pseudomonadota</taxon>
        <taxon>Alphaproteobacteria</taxon>
        <taxon>Acetobacterales</taxon>
        <taxon>Roseomonadaceae</taxon>
        <taxon>Muricoccus</taxon>
    </lineage>
</organism>
<dbReference type="Pfam" id="PF01548">
    <property type="entry name" value="DEDD_Tnp_IS110"/>
    <property type="match status" value="1"/>
</dbReference>
<sequence length="335" mass="36667">MTCYVGLDVSMEETAFCVRGPEGRILGQGKTATDPEAIAGALARFGRPERVVLETGRMANWLHRQLVARDLPAVCVDARQAHAVLSQMPNKTDANDAAMLAELARTGFYRVVRAKSEVAQAMRALLKARNLVLGQRMDLDNTIRGLLTSMGVRLPKGPRRWSDRVELAFEANEALALALRPLLRLRQDLARSLLELTRRLLAEAKGSGLCRRLMTVPGVGAITAYAFVATVDDPTRFAHSRSVGAYVGLTSRRYQSGEIDYSGRITRRGDGLLRTLLFEAASSLITRAGGGGALREWALRLRAKVGHKKASVALARKLGVILHRLWVDGTEFRAA</sequence>
<dbReference type="RefSeq" id="WP_377056279.1">
    <property type="nucleotide sequence ID" value="NZ_JBHLVZ010000095.1"/>
</dbReference>
<dbReference type="PANTHER" id="PTHR33055">
    <property type="entry name" value="TRANSPOSASE FOR INSERTION SEQUENCE ELEMENT IS1111A"/>
    <property type="match status" value="1"/>
</dbReference>
<dbReference type="Proteomes" id="UP001589789">
    <property type="component" value="Unassembled WGS sequence"/>
</dbReference>
<proteinExistence type="predicted"/>
<dbReference type="EMBL" id="JBHLVZ010000095">
    <property type="protein sequence ID" value="MFC0389163.1"/>
    <property type="molecule type" value="Genomic_DNA"/>
</dbReference>
<gene>
    <name evidence="3" type="ORF">ACFFIC_26975</name>
</gene>
<accession>A0ABV6IZU7</accession>
<feature type="domain" description="Transposase IS116/IS110/IS902 C-terminal" evidence="2">
    <location>
        <begin position="210"/>
        <end position="287"/>
    </location>
</feature>
<reference evidence="3 4" key="1">
    <citation type="submission" date="2024-09" db="EMBL/GenBank/DDBJ databases">
        <authorList>
            <person name="Sun Q."/>
            <person name="Mori K."/>
        </authorList>
    </citation>
    <scope>NUCLEOTIDE SEQUENCE [LARGE SCALE GENOMIC DNA]</scope>
    <source>
        <strain evidence="3 4">CCM 7468</strain>
    </source>
</reference>
<dbReference type="PANTHER" id="PTHR33055:SF3">
    <property type="entry name" value="PUTATIVE TRANSPOSASE FOR IS117-RELATED"/>
    <property type="match status" value="1"/>
</dbReference>
<protein>
    <submittedName>
        <fullName evidence="3">IS110 family transposase</fullName>
    </submittedName>
</protein>
<evidence type="ECO:0000313" key="3">
    <source>
        <dbReference type="EMBL" id="MFC0389163.1"/>
    </source>
</evidence>
<evidence type="ECO:0000259" key="1">
    <source>
        <dbReference type="Pfam" id="PF01548"/>
    </source>
</evidence>
<dbReference type="InterPro" id="IPR002525">
    <property type="entry name" value="Transp_IS110-like_N"/>
</dbReference>